<name>A0A6M4H2H8_9PROT</name>
<comment type="pathway">
    <text evidence="1">Amino-sugar metabolism; 1,6-anhydro-N-acetylmuramate degradation.</text>
</comment>
<comment type="function">
    <text evidence="1">Catalyzes the specific phosphorylation of 1,6-anhydro-N-acetylmuramic acid (anhMurNAc) with the simultaneous cleavage of the 1,6-anhydro ring, generating MurNAc-6-P. Is required for the utilization of anhMurNAc either imported from the medium or derived from its own cell wall murein, and thus plays a role in cell wall recycling.</text>
</comment>
<dbReference type="EMBL" id="CP053073">
    <property type="protein sequence ID" value="QJR13706.1"/>
    <property type="molecule type" value="Genomic_DNA"/>
</dbReference>
<dbReference type="Proteomes" id="UP000503096">
    <property type="component" value="Chromosome"/>
</dbReference>
<sequence length="363" mass="38476">MTPLYAGVMSGTSLDGADAAIVDFEHSPPRTVAFATIDFAPDLRKRLLALNYAETDSLDASAEATIDLAEAYAAAVRETMARASLGRERIAAIGCHGQTVRHRPERGFTIQLNDPARLAELVGIDVVADFRRRDMAAGGQGAPLAPAFHDHVFRHATIARAIVNVGGISNVSLLVPGKPHTGFDCGPGNVLLDAWAQRHLGTPYDEDGKWAGGGKVEPRFLASLLADPFFDKPPPKSTGRELFNLEWLDAKVPKGTTAQDIQATLLEATARSIADAVARYGAVVGEVALCGGGARNPALLSRVRELCKPARVTTTDTLGIPSGHVEAAAFAWFAMKCLRREAIDLRGVTGANGPRILGAIYPA</sequence>
<dbReference type="Gene3D" id="3.30.420.40">
    <property type="match status" value="2"/>
</dbReference>
<dbReference type="GO" id="GO:0016301">
    <property type="term" value="F:kinase activity"/>
    <property type="evidence" value="ECO:0007669"/>
    <property type="project" value="UniProtKB-KW"/>
</dbReference>
<dbReference type="KEGG" id="upl:DSM104440_00492"/>
<organism evidence="2 3">
    <name type="scientific">Usitatibacter palustris</name>
    <dbReference type="NCBI Taxonomy" id="2732487"/>
    <lineage>
        <taxon>Bacteria</taxon>
        <taxon>Pseudomonadati</taxon>
        <taxon>Pseudomonadota</taxon>
        <taxon>Betaproteobacteria</taxon>
        <taxon>Nitrosomonadales</taxon>
        <taxon>Usitatibacteraceae</taxon>
        <taxon>Usitatibacter</taxon>
    </lineage>
</organism>
<keyword evidence="1" id="KW-0547">Nucleotide-binding</keyword>
<dbReference type="InParanoid" id="A0A6M4H2H8"/>
<dbReference type="GO" id="GO:0097175">
    <property type="term" value="P:1,6-anhydro-N-acetyl-beta-muramic acid catabolic process"/>
    <property type="evidence" value="ECO:0007669"/>
    <property type="project" value="UniProtKB-UniRule"/>
</dbReference>
<dbReference type="Pfam" id="PF03702">
    <property type="entry name" value="AnmK"/>
    <property type="match status" value="1"/>
</dbReference>
<keyword evidence="3" id="KW-1185">Reference proteome</keyword>
<dbReference type="InterPro" id="IPR005338">
    <property type="entry name" value="Anhydro_N_Ac-Mur_kinase"/>
</dbReference>
<proteinExistence type="inferred from homology"/>
<keyword evidence="1" id="KW-0067">ATP-binding</keyword>
<dbReference type="HAMAP" id="MF_01270">
    <property type="entry name" value="AnhMurNAc_kinase"/>
    <property type="match status" value="1"/>
</dbReference>
<dbReference type="UniPathway" id="UPA00544"/>
<keyword evidence="1" id="KW-0119">Carbohydrate metabolism</keyword>
<evidence type="ECO:0000313" key="2">
    <source>
        <dbReference type="EMBL" id="QJR13706.1"/>
    </source>
</evidence>
<keyword evidence="1 2" id="KW-0808">Transferase</keyword>
<dbReference type="NCBIfam" id="NF007139">
    <property type="entry name" value="PRK09585.1-3"/>
    <property type="match status" value="1"/>
</dbReference>
<dbReference type="GO" id="GO:0006040">
    <property type="term" value="P:amino sugar metabolic process"/>
    <property type="evidence" value="ECO:0007669"/>
    <property type="project" value="InterPro"/>
</dbReference>
<reference evidence="2 3" key="1">
    <citation type="submission" date="2020-04" db="EMBL/GenBank/DDBJ databases">
        <title>Usitatibacter rugosus gen. nov., sp. nov. and Usitatibacter palustris sp. nov., novel members of Usitatibacteraceae fam. nov. within the order Nitrosomonadales isolated from soil.</title>
        <authorList>
            <person name="Huber K.J."/>
            <person name="Neumann-Schaal M."/>
            <person name="Geppert A."/>
            <person name="Luckner M."/>
            <person name="Wanner G."/>
            <person name="Overmann J."/>
        </authorList>
    </citation>
    <scope>NUCLEOTIDE SEQUENCE [LARGE SCALE GENOMIC DNA]</scope>
    <source>
        <strain evidence="2 3">Swamp67</strain>
    </source>
</reference>
<dbReference type="GO" id="GO:0009254">
    <property type="term" value="P:peptidoglycan turnover"/>
    <property type="evidence" value="ECO:0007669"/>
    <property type="project" value="UniProtKB-UniRule"/>
</dbReference>
<accession>A0A6M4H2H8</accession>
<dbReference type="SUPFAM" id="SSF53067">
    <property type="entry name" value="Actin-like ATPase domain"/>
    <property type="match status" value="1"/>
</dbReference>
<protein>
    <recommendedName>
        <fullName evidence="1">Anhydro-N-acetylmuramic acid kinase</fullName>
        <ecNumber evidence="1">2.7.1.170</ecNumber>
    </recommendedName>
    <alternativeName>
        <fullName evidence="1">AnhMurNAc kinase</fullName>
    </alternativeName>
</protein>
<feature type="binding site" evidence="1">
    <location>
        <begin position="11"/>
        <end position="18"/>
    </location>
    <ligand>
        <name>ATP</name>
        <dbReference type="ChEBI" id="CHEBI:30616"/>
    </ligand>
</feature>
<dbReference type="GO" id="GO:0005524">
    <property type="term" value="F:ATP binding"/>
    <property type="evidence" value="ECO:0007669"/>
    <property type="project" value="UniProtKB-UniRule"/>
</dbReference>
<comment type="catalytic activity">
    <reaction evidence="1">
        <text>1,6-anhydro-N-acetyl-beta-muramate + ATP + H2O = N-acetyl-D-muramate 6-phosphate + ADP + H(+)</text>
        <dbReference type="Rhea" id="RHEA:24952"/>
        <dbReference type="ChEBI" id="CHEBI:15377"/>
        <dbReference type="ChEBI" id="CHEBI:15378"/>
        <dbReference type="ChEBI" id="CHEBI:30616"/>
        <dbReference type="ChEBI" id="CHEBI:58690"/>
        <dbReference type="ChEBI" id="CHEBI:58722"/>
        <dbReference type="ChEBI" id="CHEBI:456216"/>
        <dbReference type="EC" id="2.7.1.170"/>
    </reaction>
</comment>
<dbReference type="GO" id="GO:0016773">
    <property type="term" value="F:phosphotransferase activity, alcohol group as acceptor"/>
    <property type="evidence" value="ECO:0007669"/>
    <property type="project" value="UniProtKB-UniRule"/>
</dbReference>
<dbReference type="EC" id="2.7.1.170" evidence="1"/>
<dbReference type="PANTHER" id="PTHR30605">
    <property type="entry name" value="ANHYDRO-N-ACETYLMURAMIC ACID KINASE"/>
    <property type="match status" value="1"/>
</dbReference>
<gene>
    <name evidence="1 2" type="primary">anmK</name>
    <name evidence="2" type="ORF">DSM104440_00492</name>
</gene>
<comment type="similarity">
    <text evidence="1">Belongs to the anhydro-N-acetylmuramic acid kinase family.</text>
</comment>
<dbReference type="UniPathway" id="UPA00343"/>
<comment type="pathway">
    <text evidence="1">Cell wall biogenesis; peptidoglycan recycling.</text>
</comment>
<evidence type="ECO:0000313" key="3">
    <source>
        <dbReference type="Proteomes" id="UP000503096"/>
    </source>
</evidence>
<keyword evidence="1 2" id="KW-0418">Kinase</keyword>
<dbReference type="AlphaFoldDB" id="A0A6M4H2H8"/>
<dbReference type="CDD" id="cd24050">
    <property type="entry name" value="ASKHA_NBD_ANMK"/>
    <property type="match status" value="1"/>
</dbReference>
<dbReference type="RefSeq" id="WP_171160455.1">
    <property type="nucleotide sequence ID" value="NZ_CP053073.1"/>
</dbReference>
<evidence type="ECO:0000256" key="1">
    <source>
        <dbReference type="HAMAP-Rule" id="MF_01270"/>
    </source>
</evidence>
<dbReference type="PANTHER" id="PTHR30605:SF0">
    <property type="entry name" value="ANHYDRO-N-ACETYLMURAMIC ACID KINASE"/>
    <property type="match status" value="1"/>
</dbReference>
<dbReference type="FunCoup" id="A0A6M4H2H8">
    <property type="interactions" value="60"/>
</dbReference>
<dbReference type="InterPro" id="IPR043129">
    <property type="entry name" value="ATPase_NBD"/>
</dbReference>